<name>A0A8D9PEM3_9VIRU</name>
<accession>A0A8D9PEM3</accession>
<evidence type="ECO:0000313" key="1">
    <source>
        <dbReference type="EMBL" id="DAD55771.1"/>
    </source>
</evidence>
<organism evidence="1">
    <name type="scientific">Bacteriophage sp</name>
    <dbReference type="NCBI Taxonomy" id="38018"/>
    <lineage>
        <taxon>Viruses</taxon>
    </lineage>
</organism>
<dbReference type="EMBL" id="BK029940">
    <property type="protein sequence ID" value="DAD55771.1"/>
    <property type="molecule type" value="Genomic_DNA"/>
</dbReference>
<proteinExistence type="predicted"/>
<reference evidence="1" key="1">
    <citation type="journal article" date="2021" name="Proc. Natl. Acad. Sci. U.S.A.">
        <title>A Catalog of Tens of Thousands of Viruses from Human Metagenomes Reveals Hidden Associations with Chronic Diseases.</title>
        <authorList>
            <person name="Tisza M.J."/>
            <person name="Buck C.B."/>
        </authorList>
    </citation>
    <scope>NUCLEOTIDE SEQUENCE</scope>
    <source>
        <strain evidence="1">CtOZu12</strain>
    </source>
</reference>
<protein>
    <submittedName>
        <fullName evidence="1">Uncharacterized protein</fullName>
    </submittedName>
</protein>
<sequence>MNNTYFNLKVNSIPAGQFFKMAYVSDVTLSALGRKAGVSVLKRVIGTYRIGVNYKHTKKAIAKAAEKNIPIDTASKLPWGQWKDNSNRIICHTNKKGEYNEYLRVYDTPNKPKVQHYLNGKPISKEDLRKTGFVPDSYFTSFNETGCMTIKADNIEWLGKPSV</sequence>